<feature type="signal peptide" evidence="1">
    <location>
        <begin position="1"/>
        <end position="28"/>
    </location>
</feature>
<keyword evidence="1" id="KW-0732">Signal</keyword>
<keyword evidence="3" id="KW-1185">Reference proteome</keyword>
<dbReference type="Proteomes" id="UP001595583">
    <property type="component" value="Unassembled WGS sequence"/>
</dbReference>
<evidence type="ECO:0000313" key="3">
    <source>
        <dbReference type="Proteomes" id="UP001595583"/>
    </source>
</evidence>
<gene>
    <name evidence="2" type="ORF">ACFOHJ_22010</name>
</gene>
<proteinExistence type="predicted"/>
<dbReference type="EMBL" id="JBHRTK010000030">
    <property type="protein sequence ID" value="MFC3208906.1"/>
    <property type="molecule type" value="Genomic_DNA"/>
</dbReference>
<accession>A0ABV7KGE1</accession>
<evidence type="ECO:0000313" key="2">
    <source>
        <dbReference type="EMBL" id="MFC3208906.1"/>
    </source>
</evidence>
<evidence type="ECO:0000256" key="1">
    <source>
        <dbReference type="SAM" id="SignalP"/>
    </source>
</evidence>
<protein>
    <recommendedName>
        <fullName evidence="4">Antifreeze protein</fullName>
    </recommendedName>
</protein>
<reference evidence="3" key="1">
    <citation type="journal article" date="2019" name="Int. J. Syst. Evol. Microbiol.">
        <title>The Global Catalogue of Microorganisms (GCM) 10K type strain sequencing project: providing services to taxonomists for standard genome sequencing and annotation.</title>
        <authorList>
            <consortium name="The Broad Institute Genomics Platform"/>
            <consortium name="The Broad Institute Genome Sequencing Center for Infectious Disease"/>
            <person name="Wu L."/>
            <person name="Ma J."/>
        </authorList>
    </citation>
    <scope>NUCLEOTIDE SEQUENCE [LARGE SCALE GENOMIC DNA]</scope>
    <source>
        <strain evidence="3">KCTC 52165</strain>
    </source>
</reference>
<comment type="caution">
    <text evidence="2">The sequence shown here is derived from an EMBL/GenBank/DDBJ whole genome shotgun (WGS) entry which is preliminary data.</text>
</comment>
<feature type="chain" id="PRO_5046555868" description="Antifreeze protein" evidence="1">
    <location>
        <begin position="29"/>
        <end position="105"/>
    </location>
</feature>
<organism evidence="2 3">
    <name type="scientific">Aquamicrobium soli</name>
    <dbReference type="NCBI Taxonomy" id="1811518"/>
    <lineage>
        <taxon>Bacteria</taxon>
        <taxon>Pseudomonadati</taxon>
        <taxon>Pseudomonadota</taxon>
        <taxon>Alphaproteobacteria</taxon>
        <taxon>Hyphomicrobiales</taxon>
        <taxon>Phyllobacteriaceae</taxon>
        <taxon>Aquamicrobium</taxon>
    </lineage>
</organism>
<evidence type="ECO:0008006" key="4">
    <source>
        <dbReference type="Google" id="ProtNLM"/>
    </source>
</evidence>
<dbReference type="RefSeq" id="WP_378224835.1">
    <property type="nucleotide sequence ID" value="NZ_JBHRTK010000030.1"/>
</dbReference>
<sequence>MLNSIKIAALSAFLGLGALAAVPATAQAANVQIGISTHNLNVGYGHGWNRVCTPGKAVAKARRLGVRHARVRSIGHRTIRVTGTRYGHRVNLTFSKARNCPVVRW</sequence>
<name>A0ABV7KGE1_9HYPH</name>